<dbReference type="Proteomes" id="UP000813444">
    <property type="component" value="Unassembled WGS sequence"/>
</dbReference>
<dbReference type="GO" id="GO:0030170">
    <property type="term" value="F:pyridoxal phosphate binding"/>
    <property type="evidence" value="ECO:0007669"/>
    <property type="project" value="InterPro"/>
</dbReference>
<dbReference type="InterPro" id="IPR015422">
    <property type="entry name" value="PyrdxlP-dep_Trfase_small"/>
</dbReference>
<dbReference type="Gene3D" id="3.40.640.10">
    <property type="entry name" value="Type I PLP-dependent aspartate aminotransferase-like (Major domain)"/>
    <property type="match status" value="1"/>
</dbReference>
<dbReference type="InterPro" id="IPR004839">
    <property type="entry name" value="Aminotransferase_I/II_large"/>
</dbReference>
<dbReference type="CDD" id="cd00609">
    <property type="entry name" value="AAT_like"/>
    <property type="match status" value="1"/>
</dbReference>
<accession>A0A8K0WVQ3</accession>
<comment type="caution">
    <text evidence="3">The sequence shown here is derived from an EMBL/GenBank/DDBJ whole genome shotgun (WGS) entry which is preliminary data.</text>
</comment>
<keyword evidence="3" id="KW-0032">Aminotransferase</keyword>
<dbReference type="Gene3D" id="3.90.1150.10">
    <property type="entry name" value="Aspartate Aminotransferase, domain 1"/>
    <property type="match status" value="1"/>
</dbReference>
<dbReference type="EMBL" id="JAGPNK010000001">
    <property type="protein sequence ID" value="KAH7327852.1"/>
    <property type="molecule type" value="Genomic_DNA"/>
</dbReference>
<dbReference type="PANTHER" id="PTHR42858:SF1">
    <property type="entry name" value="LD15494P"/>
    <property type="match status" value="1"/>
</dbReference>
<dbReference type="OrthoDB" id="7042322at2759"/>
<keyword evidence="1" id="KW-0175">Coiled coil</keyword>
<dbReference type="AlphaFoldDB" id="A0A8K0WVQ3"/>
<feature type="coiled-coil region" evidence="1">
    <location>
        <begin position="129"/>
        <end position="156"/>
    </location>
</feature>
<sequence>MPLPAKRINLLRGWPSPDLLPANLLSAATQRILTTRSVYTPILEYGPSHGHPTLRTGLAQWLGHHYRVEPDVNRICVTGGASQSIANILLSFTDPAYTRSVWMIAPCYYLACGIFEDAGFSGRLRATPEDEEGVDIEALEAKISALEKQEENVSSEKLFKSPGAYRKFYRHVIYAVPTSSNPSGKTMSLRRREQLVKLARKYDALIICDDVYDFLQWPLQGEPTVERPPEMRLPRLCDIDLAMGPAENDLEGFGHAISNGSFSKLVGPGIRTGWVEAWPKFIIGLGRTGATLSGGAPSQLSAAILGELLGTGELQAYVEDAVRPELQKRHRAMMAAVHEHVTPAGVELRESSLAGAATYGGYFVWLTPKNGLPSKLIADRAVEEENLVIGYGNMFEVHGDEASLGFGKDIRLCFAWEDVEEITEGVKRLGNLLRRMNENRAYYESLPQKGHDDSFVDSYK</sequence>
<dbReference type="PANTHER" id="PTHR42858">
    <property type="entry name" value="AMINOTRANSFERASE"/>
    <property type="match status" value="1"/>
</dbReference>
<organism evidence="3 4">
    <name type="scientific">Stachybotrys elegans</name>
    <dbReference type="NCBI Taxonomy" id="80388"/>
    <lineage>
        <taxon>Eukaryota</taxon>
        <taxon>Fungi</taxon>
        <taxon>Dikarya</taxon>
        <taxon>Ascomycota</taxon>
        <taxon>Pezizomycotina</taxon>
        <taxon>Sordariomycetes</taxon>
        <taxon>Hypocreomycetidae</taxon>
        <taxon>Hypocreales</taxon>
        <taxon>Stachybotryaceae</taxon>
        <taxon>Stachybotrys</taxon>
    </lineage>
</organism>
<dbReference type="InterPro" id="IPR015421">
    <property type="entry name" value="PyrdxlP-dep_Trfase_major"/>
</dbReference>
<evidence type="ECO:0000313" key="4">
    <source>
        <dbReference type="Proteomes" id="UP000813444"/>
    </source>
</evidence>
<keyword evidence="4" id="KW-1185">Reference proteome</keyword>
<dbReference type="GO" id="GO:0047536">
    <property type="term" value="F:2-aminoadipate transaminase activity"/>
    <property type="evidence" value="ECO:0007669"/>
    <property type="project" value="TreeGrafter"/>
</dbReference>
<evidence type="ECO:0000259" key="2">
    <source>
        <dbReference type="Pfam" id="PF00155"/>
    </source>
</evidence>
<protein>
    <submittedName>
        <fullName evidence="3">Aspartate/tyrosine/aromatic aminotransferase</fullName>
    </submittedName>
</protein>
<feature type="domain" description="Aminotransferase class I/classII large" evidence="2">
    <location>
        <begin position="41"/>
        <end position="429"/>
    </location>
</feature>
<dbReference type="Pfam" id="PF00155">
    <property type="entry name" value="Aminotran_1_2"/>
    <property type="match status" value="1"/>
</dbReference>
<proteinExistence type="predicted"/>
<name>A0A8K0WVQ3_9HYPO</name>
<dbReference type="InterPro" id="IPR015424">
    <property type="entry name" value="PyrdxlP-dep_Trfase"/>
</dbReference>
<evidence type="ECO:0000256" key="1">
    <source>
        <dbReference type="SAM" id="Coils"/>
    </source>
</evidence>
<gene>
    <name evidence="3" type="ORF">B0I35DRAFT_415896</name>
</gene>
<dbReference type="SUPFAM" id="SSF53383">
    <property type="entry name" value="PLP-dependent transferases"/>
    <property type="match status" value="1"/>
</dbReference>
<keyword evidence="3" id="KW-0808">Transferase</keyword>
<dbReference type="FunFam" id="3.40.640.10:FF:000080">
    <property type="entry name" value="Aminotransferase, putative"/>
    <property type="match status" value="1"/>
</dbReference>
<reference evidence="3" key="1">
    <citation type="journal article" date="2021" name="Nat. Commun.">
        <title>Genetic determinants of endophytism in the Arabidopsis root mycobiome.</title>
        <authorList>
            <person name="Mesny F."/>
            <person name="Miyauchi S."/>
            <person name="Thiergart T."/>
            <person name="Pickel B."/>
            <person name="Atanasova L."/>
            <person name="Karlsson M."/>
            <person name="Huettel B."/>
            <person name="Barry K.W."/>
            <person name="Haridas S."/>
            <person name="Chen C."/>
            <person name="Bauer D."/>
            <person name="Andreopoulos W."/>
            <person name="Pangilinan J."/>
            <person name="LaButti K."/>
            <person name="Riley R."/>
            <person name="Lipzen A."/>
            <person name="Clum A."/>
            <person name="Drula E."/>
            <person name="Henrissat B."/>
            <person name="Kohler A."/>
            <person name="Grigoriev I.V."/>
            <person name="Martin F.M."/>
            <person name="Hacquard S."/>
        </authorList>
    </citation>
    <scope>NUCLEOTIDE SEQUENCE</scope>
    <source>
        <strain evidence="3">MPI-CAGE-CH-0235</strain>
    </source>
</reference>
<evidence type="ECO:0000313" key="3">
    <source>
        <dbReference type="EMBL" id="KAH7327852.1"/>
    </source>
</evidence>